<name>W9YLJ2_9EURO</name>
<dbReference type="InterPro" id="IPR007308">
    <property type="entry name" value="Rtr1/RPAP2_dom"/>
</dbReference>
<dbReference type="PROSITE" id="PS51479">
    <property type="entry name" value="ZF_RTR1"/>
    <property type="match status" value="1"/>
</dbReference>
<evidence type="ECO:0000259" key="14">
    <source>
        <dbReference type="PROSITE" id="PS51479"/>
    </source>
</evidence>
<evidence type="ECO:0000256" key="4">
    <source>
        <dbReference type="ARBA" id="ARBA00022771"/>
    </source>
</evidence>
<proteinExistence type="inferred from homology"/>
<comment type="subcellular location">
    <subcellularLocation>
        <location evidence="1 12">Nucleus</location>
    </subcellularLocation>
</comment>
<evidence type="ECO:0000313" key="16">
    <source>
        <dbReference type="Proteomes" id="UP000019484"/>
    </source>
</evidence>
<comment type="catalytic activity">
    <reaction evidence="9 12">
        <text>O-phospho-L-seryl-[protein] + H2O = L-seryl-[protein] + phosphate</text>
        <dbReference type="Rhea" id="RHEA:20629"/>
        <dbReference type="Rhea" id="RHEA-COMP:9863"/>
        <dbReference type="Rhea" id="RHEA-COMP:11604"/>
        <dbReference type="ChEBI" id="CHEBI:15377"/>
        <dbReference type="ChEBI" id="CHEBI:29999"/>
        <dbReference type="ChEBI" id="CHEBI:43474"/>
        <dbReference type="ChEBI" id="CHEBI:83421"/>
        <dbReference type="EC" id="3.1.3.16"/>
    </reaction>
</comment>
<comment type="caution">
    <text evidence="15">The sequence shown here is derived from an EMBL/GenBank/DDBJ whole genome shotgun (WGS) entry which is preliminary data.</text>
</comment>
<dbReference type="HOGENOM" id="CLU_049331_1_0_1"/>
<dbReference type="InterPro" id="IPR038534">
    <property type="entry name" value="Rtr1/RPAP2_sf"/>
</dbReference>
<protein>
    <recommendedName>
        <fullName evidence="12">RNA polymerase II subunit B1 CTD phosphatase RPAP2 homolog</fullName>
        <ecNumber evidence="12">3.1.3.16</ecNumber>
    </recommendedName>
</protein>
<evidence type="ECO:0000313" key="15">
    <source>
        <dbReference type="EMBL" id="EXJ90545.1"/>
    </source>
</evidence>
<keyword evidence="3 12" id="KW-0479">Metal-binding</keyword>
<dbReference type="Pfam" id="PF04181">
    <property type="entry name" value="RPAP2_Rtr1"/>
    <property type="match status" value="1"/>
</dbReference>
<dbReference type="GO" id="GO:0043175">
    <property type="term" value="F:RNA polymerase core enzyme binding"/>
    <property type="evidence" value="ECO:0007669"/>
    <property type="project" value="UniProtKB-UniRule"/>
</dbReference>
<gene>
    <name evidence="15" type="ORF">A1O1_03648</name>
</gene>
<comment type="function">
    <text evidence="12">Putative RNA polymerase II subunit B1 C-terminal domain (CTD) phosphatase involved in RNA polymerase II transcription regulation.</text>
</comment>
<evidence type="ECO:0000256" key="6">
    <source>
        <dbReference type="ARBA" id="ARBA00022833"/>
    </source>
</evidence>
<evidence type="ECO:0000256" key="1">
    <source>
        <dbReference type="ARBA" id="ARBA00004123"/>
    </source>
</evidence>
<dbReference type="GO" id="GO:0008270">
    <property type="term" value="F:zinc ion binding"/>
    <property type="evidence" value="ECO:0007669"/>
    <property type="project" value="UniProtKB-KW"/>
</dbReference>
<comment type="catalytic activity">
    <reaction evidence="10 12">
        <text>O-phospho-L-threonyl-[protein] + H2O = L-threonyl-[protein] + phosphate</text>
        <dbReference type="Rhea" id="RHEA:47004"/>
        <dbReference type="Rhea" id="RHEA-COMP:11060"/>
        <dbReference type="Rhea" id="RHEA-COMP:11605"/>
        <dbReference type="ChEBI" id="CHEBI:15377"/>
        <dbReference type="ChEBI" id="CHEBI:30013"/>
        <dbReference type="ChEBI" id="CHEBI:43474"/>
        <dbReference type="ChEBI" id="CHEBI:61977"/>
        <dbReference type="EC" id="3.1.3.16"/>
    </reaction>
</comment>
<dbReference type="PANTHER" id="PTHR14732:SF0">
    <property type="entry name" value="RNA POLYMERASE II SUBUNIT B1 CTD PHOSPHATASE RPAP2-RELATED"/>
    <property type="match status" value="1"/>
</dbReference>
<evidence type="ECO:0000256" key="13">
    <source>
        <dbReference type="SAM" id="MobiDB-lite"/>
    </source>
</evidence>
<comment type="similarity">
    <text evidence="2 11 12">Belongs to the RPAP2 family.</text>
</comment>
<dbReference type="STRING" id="1182541.W9YLJ2"/>
<evidence type="ECO:0000256" key="10">
    <source>
        <dbReference type="ARBA" id="ARBA00048336"/>
    </source>
</evidence>
<dbReference type="EMBL" id="AMWN01000003">
    <property type="protein sequence ID" value="EXJ90545.1"/>
    <property type="molecule type" value="Genomic_DNA"/>
</dbReference>
<dbReference type="GeneID" id="19158538"/>
<dbReference type="eggNOG" id="ENOG502SNTP">
    <property type="taxonomic scope" value="Eukaryota"/>
</dbReference>
<evidence type="ECO:0000256" key="8">
    <source>
        <dbReference type="ARBA" id="ARBA00023242"/>
    </source>
</evidence>
<keyword evidence="5 12" id="KW-0378">Hydrolase</keyword>
<evidence type="ECO:0000256" key="5">
    <source>
        <dbReference type="ARBA" id="ARBA00022801"/>
    </source>
</evidence>
<sequence>MADKTPKDDAESRIRATALTHALDIEARKKLQARIADLVVEAFDLPSKPDADPARPQASDASLFKECLGLFQASDLDDLIYERNVDNRCGYALCPKPNQKLAHNGQKVWNRKGGKEFALVDKAELEKWCSRSCRDRTMFIRGQLGTEPAWLREIKAVDIRLLEEFNPESLSDSFHALSLSKSADEGLASKMQELALERGEHNVAGDPEPVAIVEKFSDAIPKAPRPQSQDDTVEGHHPRNIRPSKPSMTGSRAPNKS</sequence>
<feature type="domain" description="RTR1-type" evidence="14">
    <location>
        <begin position="66"/>
        <end position="153"/>
    </location>
</feature>
<dbReference type="GO" id="GO:0005634">
    <property type="term" value="C:nucleus"/>
    <property type="evidence" value="ECO:0007669"/>
    <property type="project" value="UniProtKB-SubCell"/>
</dbReference>
<evidence type="ECO:0000256" key="7">
    <source>
        <dbReference type="ARBA" id="ARBA00022912"/>
    </source>
</evidence>
<keyword evidence="6 12" id="KW-0862">Zinc</keyword>
<dbReference type="OrthoDB" id="2590500at2759"/>
<dbReference type="Gene3D" id="1.25.40.820">
    <property type="match status" value="1"/>
</dbReference>
<evidence type="ECO:0000256" key="3">
    <source>
        <dbReference type="ARBA" id="ARBA00022723"/>
    </source>
</evidence>
<dbReference type="Proteomes" id="UP000019484">
    <property type="component" value="Unassembled WGS sequence"/>
</dbReference>
<feature type="region of interest" description="Disordered" evidence="13">
    <location>
        <begin position="217"/>
        <end position="257"/>
    </location>
</feature>
<dbReference type="GO" id="GO:0008420">
    <property type="term" value="F:RNA polymerase II CTD heptapeptide repeat phosphatase activity"/>
    <property type="evidence" value="ECO:0007669"/>
    <property type="project" value="UniProtKB-UniRule"/>
</dbReference>
<evidence type="ECO:0000256" key="12">
    <source>
        <dbReference type="RuleBase" id="RU367080"/>
    </source>
</evidence>
<accession>W9YLJ2</accession>
<feature type="compositionally biased region" description="Polar residues" evidence="13">
    <location>
        <begin position="246"/>
        <end position="257"/>
    </location>
</feature>
<organism evidence="15 16">
    <name type="scientific">Capronia coronata CBS 617.96</name>
    <dbReference type="NCBI Taxonomy" id="1182541"/>
    <lineage>
        <taxon>Eukaryota</taxon>
        <taxon>Fungi</taxon>
        <taxon>Dikarya</taxon>
        <taxon>Ascomycota</taxon>
        <taxon>Pezizomycotina</taxon>
        <taxon>Eurotiomycetes</taxon>
        <taxon>Chaetothyriomycetidae</taxon>
        <taxon>Chaetothyriales</taxon>
        <taxon>Herpotrichiellaceae</taxon>
        <taxon>Capronia</taxon>
    </lineage>
</organism>
<evidence type="ECO:0000256" key="2">
    <source>
        <dbReference type="ARBA" id="ARBA00005676"/>
    </source>
</evidence>
<reference evidence="15 16" key="1">
    <citation type="submission" date="2013-03" db="EMBL/GenBank/DDBJ databases">
        <title>The Genome Sequence of Capronia coronata CBS 617.96.</title>
        <authorList>
            <consortium name="The Broad Institute Genomics Platform"/>
            <person name="Cuomo C."/>
            <person name="de Hoog S."/>
            <person name="Gorbushina A."/>
            <person name="Walker B."/>
            <person name="Young S.K."/>
            <person name="Zeng Q."/>
            <person name="Gargeya S."/>
            <person name="Fitzgerald M."/>
            <person name="Haas B."/>
            <person name="Abouelleil A."/>
            <person name="Allen A.W."/>
            <person name="Alvarado L."/>
            <person name="Arachchi H.M."/>
            <person name="Berlin A.M."/>
            <person name="Chapman S.B."/>
            <person name="Gainer-Dewar J."/>
            <person name="Goldberg J."/>
            <person name="Griggs A."/>
            <person name="Gujja S."/>
            <person name="Hansen M."/>
            <person name="Howarth C."/>
            <person name="Imamovic A."/>
            <person name="Ireland A."/>
            <person name="Larimer J."/>
            <person name="McCowan C."/>
            <person name="Murphy C."/>
            <person name="Pearson M."/>
            <person name="Poon T.W."/>
            <person name="Priest M."/>
            <person name="Roberts A."/>
            <person name="Saif S."/>
            <person name="Shea T."/>
            <person name="Sisk P."/>
            <person name="Sykes S."/>
            <person name="Wortman J."/>
            <person name="Nusbaum C."/>
            <person name="Birren B."/>
        </authorList>
    </citation>
    <scope>NUCLEOTIDE SEQUENCE [LARGE SCALE GENOMIC DNA]</scope>
    <source>
        <strain evidence="15 16">CBS 617.96</strain>
    </source>
</reference>
<evidence type="ECO:0000256" key="11">
    <source>
        <dbReference type="PROSITE-ProRule" id="PRU00812"/>
    </source>
</evidence>
<dbReference type="GO" id="GO:0005737">
    <property type="term" value="C:cytoplasm"/>
    <property type="evidence" value="ECO:0007669"/>
    <property type="project" value="TreeGrafter"/>
</dbReference>
<keyword evidence="7 12" id="KW-0904">Protein phosphatase</keyword>
<dbReference type="AlphaFoldDB" id="W9YLJ2"/>
<dbReference type="PANTHER" id="PTHR14732">
    <property type="entry name" value="RNA POLYMERASE II SUBUNIT B1 CTD PHOSPHATASE RPAP2-RELATED"/>
    <property type="match status" value="1"/>
</dbReference>
<dbReference type="InterPro" id="IPR039693">
    <property type="entry name" value="Rtr1/RPAP2"/>
</dbReference>
<keyword evidence="4 12" id="KW-0863">Zinc-finger</keyword>
<dbReference type="RefSeq" id="XP_007722739.1">
    <property type="nucleotide sequence ID" value="XM_007724549.1"/>
</dbReference>
<evidence type="ECO:0000256" key="9">
    <source>
        <dbReference type="ARBA" id="ARBA00047761"/>
    </source>
</evidence>
<keyword evidence="16" id="KW-1185">Reference proteome</keyword>
<keyword evidence="8 12" id="KW-0539">Nucleus</keyword>
<dbReference type="EC" id="3.1.3.16" evidence="12"/>